<reference evidence="2 3" key="1">
    <citation type="journal article" date="2019" name="Sci. Rep.">
        <title>Colletotrichum shisoi sp. nov., an anthracnose pathogen of Perilla frutescens in Japan: molecular phylogenetic, morphological and genomic evidence.</title>
        <authorList>
            <person name="Gan P."/>
            <person name="Tsushima A."/>
            <person name="Hiroyama R."/>
            <person name="Narusaka M."/>
            <person name="Takano Y."/>
            <person name="Narusaka Y."/>
            <person name="Kawaradani M."/>
            <person name="Damm U."/>
            <person name="Shirasu K."/>
        </authorList>
    </citation>
    <scope>NUCLEOTIDE SEQUENCE [LARGE SCALE GENOMIC DNA]</scope>
    <source>
        <strain evidence="2 3">PG-2018a</strain>
    </source>
</reference>
<organism evidence="2 3">
    <name type="scientific">Colletotrichum shisoi</name>
    <dbReference type="NCBI Taxonomy" id="2078593"/>
    <lineage>
        <taxon>Eukaryota</taxon>
        <taxon>Fungi</taxon>
        <taxon>Dikarya</taxon>
        <taxon>Ascomycota</taxon>
        <taxon>Pezizomycotina</taxon>
        <taxon>Sordariomycetes</taxon>
        <taxon>Hypocreomycetidae</taxon>
        <taxon>Glomerellales</taxon>
        <taxon>Glomerellaceae</taxon>
        <taxon>Colletotrichum</taxon>
        <taxon>Colletotrichum destructivum species complex</taxon>
    </lineage>
</organism>
<feature type="compositionally biased region" description="Pro residues" evidence="1">
    <location>
        <begin position="696"/>
        <end position="708"/>
    </location>
</feature>
<dbReference type="EMBL" id="PUHP01000090">
    <property type="protein sequence ID" value="TQN73523.1"/>
    <property type="molecule type" value="Genomic_DNA"/>
</dbReference>
<feature type="compositionally biased region" description="Polar residues" evidence="1">
    <location>
        <begin position="671"/>
        <end position="682"/>
    </location>
</feature>
<name>A0A5Q4C2F3_9PEZI</name>
<feature type="region of interest" description="Disordered" evidence="1">
    <location>
        <begin position="325"/>
        <end position="402"/>
    </location>
</feature>
<feature type="compositionally biased region" description="Gly residues" evidence="1">
    <location>
        <begin position="329"/>
        <end position="341"/>
    </location>
</feature>
<feature type="compositionally biased region" description="Polar residues" evidence="1">
    <location>
        <begin position="594"/>
        <end position="610"/>
    </location>
</feature>
<feature type="compositionally biased region" description="Basic and acidic residues" evidence="1">
    <location>
        <begin position="629"/>
        <end position="640"/>
    </location>
</feature>
<feature type="compositionally biased region" description="Basic and acidic residues" evidence="1">
    <location>
        <begin position="582"/>
        <end position="593"/>
    </location>
</feature>
<gene>
    <name evidence="2" type="ORF">CSHISOI_01947</name>
</gene>
<sequence>MIISTDIRKAWMIDHTMYVSTREGGTCAFRSPNPKELHEMQWQIGIGRAGRFVKEEEVVPATPSTQEANISTWNDNAEADKSQVNGPPEGSPELQPDNKRRGWFANIFGFETVLSLREPPDPKPVPLPEGCTTPHSIFARKFSLIADNQPLPPSLSHEMMPTADIKARNLLADAASMGSIAHHSEQWQEPFGFSNTGEKRGFVPDHRWLVEQDPRIHPVYVVNVQAHTPQRAPSLDQLRSPTLLTKSADSILPTSWATPENDRVQQAATEVMLGKARELTITRQQPVLRDVGRASPSSGIASSDRSARHQPSFSEFYDYVRDDCSLPGSGNGSERGAGGVPGSQASHSDYQKPATRRQGRCLHGKSEASTCPCGKHEAGLPNHNKSSPSHSSEESTLSDEGYREQLVSRVPEDPLSYRTRIEAWIAELRASHFEDPELVGPFPELVLQRPPSSLLYADQQEEPEFCNESFRSRIGVLIESRNRPASRSVDHRAASRHRNRDTTSTASTNLPIMTQNSERSGGKGREPVPSAIKGDFISVSPRKHRSPSPQKHKPNKSVQINLNLTENQVDRLTDVFSNKSESQSRRGRVDAFSRTRSPVRNNDLNDTQTAPRAHGNIDHHMPPSQSKDGWSRYEMPHDSDSTTFSELMPSSNHKPKGSLASSIAERRRQHTPTPVNINDHQQYGTLVNDADIIPLVPQPRTPNSPPLPGIDHVDSSSVYSQSEGQPSPLHIKRDDIPRHIENVMQSYNGWKDPNVQAPVPDVPGHGGIAQGHGPYKGRLEALRQPVMDASQIYSPLRPYFAYKELPTQKIAGKTLIGEQGWLERPNQTPDRKKDSSPKKPGLLDSLKKMAKDMTEGKSSNRRLRDIEKEGKVQRVAISLDPREQSLLYCELEFHISNALHTYITNELNHGRLNPDKLKKIADGWNQKGRPRVVGFRYDLETQLELVHLHIDEFRFFGRRQSNPLEIGGLLHAMKVNARSLRIRTYCQPDSVIAKQLVDSQSLCNTIGCSDAQQIAIAEIAQFFKVIVEREQAYRANLDRKNTAQTLPHGQGDRQWELSKDLTQGAESYSGLH</sequence>
<evidence type="ECO:0000313" key="2">
    <source>
        <dbReference type="EMBL" id="TQN73523.1"/>
    </source>
</evidence>
<feature type="region of interest" description="Disordered" evidence="1">
    <location>
        <begin position="287"/>
        <end position="309"/>
    </location>
</feature>
<keyword evidence="3" id="KW-1185">Reference proteome</keyword>
<dbReference type="Proteomes" id="UP000326340">
    <property type="component" value="Unassembled WGS sequence"/>
</dbReference>
<feature type="compositionally biased region" description="Basic residues" evidence="1">
    <location>
        <begin position="541"/>
        <end position="555"/>
    </location>
</feature>
<evidence type="ECO:0000256" key="1">
    <source>
        <dbReference type="SAM" id="MobiDB-lite"/>
    </source>
</evidence>
<feature type="compositionally biased region" description="Low complexity" evidence="1">
    <location>
        <begin position="380"/>
        <end position="390"/>
    </location>
</feature>
<protein>
    <submittedName>
        <fullName evidence="2">Uncharacterized protein</fullName>
    </submittedName>
</protein>
<feature type="non-terminal residue" evidence="2">
    <location>
        <position position="1072"/>
    </location>
</feature>
<evidence type="ECO:0000313" key="3">
    <source>
        <dbReference type="Proteomes" id="UP000326340"/>
    </source>
</evidence>
<feature type="compositionally biased region" description="Polar residues" evidence="1">
    <location>
        <begin position="715"/>
        <end position="725"/>
    </location>
</feature>
<proteinExistence type="predicted"/>
<accession>A0A5Q4C2F3</accession>
<dbReference type="AlphaFoldDB" id="A0A5Q4C2F3"/>
<feature type="region of interest" description="Disordered" evidence="1">
    <location>
        <begin position="78"/>
        <end position="98"/>
    </location>
</feature>
<feature type="region of interest" description="Disordered" evidence="1">
    <location>
        <begin position="816"/>
        <end position="845"/>
    </location>
</feature>
<feature type="region of interest" description="Disordered" evidence="1">
    <location>
        <begin position="482"/>
        <end position="557"/>
    </location>
</feature>
<comment type="caution">
    <text evidence="2">The sequence shown here is derived from an EMBL/GenBank/DDBJ whole genome shotgun (WGS) entry which is preliminary data.</text>
</comment>
<feature type="compositionally biased region" description="Polar residues" evidence="1">
    <location>
        <begin position="641"/>
        <end position="652"/>
    </location>
</feature>
<dbReference type="OrthoDB" id="5229017at2759"/>
<feature type="region of interest" description="Disordered" evidence="1">
    <location>
        <begin position="574"/>
        <end position="682"/>
    </location>
</feature>
<feature type="compositionally biased region" description="Polar residues" evidence="1">
    <location>
        <begin position="502"/>
        <end position="519"/>
    </location>
</feature>
<feature type="compositionally biased region" description="Basic residues" evidence="1">
    <location>
        <begin position="354"/>
        <end position="363"/>
    </location>
</feature>
<feature type="region of interest" description="Disordered" evidence="1">
    <location>
        <begin position="694"/>
        <end position="734"/>
    </location>
</feature>
<feature type="compositionally biased region" description="Polar residues" evidence="1">
    <location>
        <begin position="295"/>
        <end position="309"/>
    </location>
</feature>